<evidence type="ECO:0000256" key="1">
    <source>
        <dbReference type="ARBA" id="ARBA00008966"/>
    </source>
</evidence>
<keyword evidence="6" id="KW-1185">Reference proteome</keyword>
<feature type="region of interest" description="Disordered" evidence="2">
    <location>
        <begin position="586"/>
        <end position="609"/>
    </location>
</feature>
<feature type="non-terminal residue" evidence="5">
    <location>
        <position position="1"/>
    </location>
</feature>
<comment type="similarity">
    <text evidence="1">Belongs to the AATF family.</text>
</comment>
<organism evidence="5 6">
    <name type="scientific">Atractosteus spatula</name>
    <name type="common">Alligator gar</name>
    <name type="synonym">Lepisosteus spatula</name>
    <dbReference type="NCBI Taxonomy" id="7917"/>
    <lineage>
        <taxon>Eukaryota</taxon>
        <taxon>Metazoa</taxon>
        <taxon>Chordata</taxon>
        <taxon>Craniata</taxon>
        <taxon>Vertebrata</taxon>
        <taxon>Euteleostomi</taxon>
        <taxon>Actinopterygii</taxon>
        <taxon>Neopterygii</taxon>
        <taxon>Holostei</taxon>
        <taxon>Semionotiformes</taxon>
        <taxon>Lepisosteidae</taxon>
        <taxon>Atractosteus</taxon>
    </lineage>
</organism>
<feature type="region of interest" description="Disordered" evidence="2">
    <location>
        <begin position="344"/>
        <end position="391"/>
    </location>
</feature>
<feature type="region of interest" description="Disordered" evidence="2">
    <location>
        <begin position="726"/>
        <end position="747"/>
    </location>
</feature>
<evidence type="ECO:0000259" key="4">
    <source>
        <dbReference type="Pfam" id="PF13339"/>
    </source>
</evidence>
<comment type="caution">
    <text evidence="5">The sequence shown here is derived from an EMBL/GenBank/DDBJ whole genome shotgun (WGS) entry which is preliminary data.</text>
</comment>
<evidence type="ECO:0000313" key="6">
    <source>
        <dbReference type="Proteomes" id="UP000736164"/>
    </source>
</evidence>
<protein>
    <submittedName>
        <fullName evidence="5">AATF protein</fullName>
    </submittedName>
</protein>
<feature type="domain" description="AATF leucine zipper-containing" evidence="4">
    <location>
        <begin position="252"/>
        <end position="424"/>
    </location>
</feature>
<dbReference type="Proteomes" id="UP000736164">
    <property type="component" value="Unassembled WGS sequence"/>
</dbReference>
<dbReference type="InterPro" id="IPR012617">
    <property type="entry name" value="AATF_C"/>
</dbReference>
<dbReference type="EMBL" id="JAAWVO010048770">
    <property type="protein sequence ID" value="MBN3319907.1"/>
    <property type="molecule type" value="Genomic_DNA"/>
</dbReference>
<evidence type="ECO:0000256" key="2">
    <source>
        <dbReference type="SAM" id="MobiDB-lite"/>
    </source>
</evidence>
<feature type="compositionally biased region" description="Basic and acidic residues" evidence="2">
    <location>
        <begin position="83"/>
        <end position="95"/>
    </location>
</feature>
<dbReference type="Pfam" id="PF13339">
    <property type="entry name" value="AATF-Che1"/>
    <property type="match status" value="1"/>
</dbReference>
<gene>
    <name evidence="5" type="primary">Aatf</name>
    <name evidence="5" type="ORF">GTO95_0003964</name>
</gene>
<feature type="non-terminal residue" evidence="5">
    <location>
        <position position="762"/>
    </location>
</feature>
<feature type="compositionally biased region" description="Acidic residues" evidence="2">
    <location>
        <begin position="202"/>
        <end position="240"/>
    </location>
</feature>
<name>A0A8J7NUL8_ATRSP</name>
<feature type="compositionally biased region" description="Basic and acidic residues" evidence="2">
    <location>
        <begin position="179"/>
        <end position="198"/>
    </location>
</feature>
<feature type="compositionally biased region" description="Basic and acidic residues" evidence="2">
    <location>
        <begin position="118"/>
        <end position="138"/>
    </location>
</feature>
<dbReference type="GO" id="GO:0005730">
    <property type="term" value="C:nucleolus"/>
    <property type="evidence" value="ECO:0007669"/>
    <property type="project" value="TreeGrafter"/>
</dbReference>
<dbReference type="AlphaFoldDB" id="A0A8J7NUL8"/>
<feature type="domain" description="Apoptosis-antagonizing transcription factor C-terminal" evidence="3">
    <location>
        <begin position="651"/>
        <end position="729"/>
    </location>
</feature>
<feature type="compositionally biased region" description="Acidic residues" evidence="2">
    <location>
        <begin position="364"/>
        <end position="380"/>
    </location>
</feature>
<dbReference type="GO" id="GO:0006357">
    <property type="term" value="P:regulation of transcription by RNA polymerase II"/>
    <property type="evidence" value="ECO:0007669"/>
    <property type="project" value="TreeGrafter"/>
</dbReference>
<sequence>MAASISQQLEDLLNPLPKFLDPEDDQDEGLTCPSVLSPSLFPLYNTAEMRRRLLPRVTFPASYEPLLPAVSTRGEAEQPVGNEKTKAKVIEKFDEGENEDGEAAVSGLRRRASELLAETDRRYLGRATSRKELRRDAESSGEEEEEEEEELSEGTSEEEDEEGEDSDISDDDGTQMKALLREKKADDFVFPKETDFCKLAEGMEEEGESEEEETEGEEEEEEMEGDEEEEGMEREDDEDAVMTFSKEKVSEEVEKGKAVKNQLVLWDQLLEGRIKLQKALLSANQLPQPQAFPLFKKRGGAEFAGALKNSHKALKALQRSLLELQDQLLCQHPDTRAIVLGKTGATQHRPACAAPPHPVPLRSEDDDKEEEEVPSEEEEGGEKRARAGPPKRKLEMEEYPEVMAKRFAAFQPYRDSTLQKWHDKTRLTMGKMGKGFSAFERNILTQIEHVLLDQGRLLQRTQTRRSDYRVLGRPEPKIGTGNEQLGQEEEPALKANAHLKDLDEEIFDDDDFYHQRCEGQSVSGAPCALRGALLREPSPPPLCGQGSSRRSGVTFRNRRLRTDYACNLMCITPSARGVRGSSWSRRLHSRKHFSQQRGRSREGPCAVPEPPGGWPRAALLPACRYTASHRHCSVSRRICSLYLAARSDGDELLRELIERKTSEVDPNDQVAMGRQWLAIQRLRSKIKRKVDTKASKGRKVRFHAHSKLVNFMAPVDHGAMNDDARSPFVTGIKTPPRSDLSERSGCSPRSCNYCLRPTATSP</sequence>
<proteinExistence type="inferred from homology"/>
<feature type="region of interest" description="Disordered" evidence="2">
    <location>
        <begin position="63"/>
        <end position="240"/>
    </location>
</feature>
<reference evidence="5" key="1">
    <citation type="journal article" date="2021" name="Cell">
        <title>Tracing the genetic footprints of vertebrate landing in non-teleost ray-finned fishes.</title>
        <authorList>
            <person name="Bi X."/>
            <person name="Wang K."/>
            <person name="Yang L."/>
            <person name="Pan H."/>
            <person name="Jiang H."/>
            <person name="Wei Q."/>
            <person name="Fang M."/>
            <person name="Yu H."/>
            <person name="Zhu C."/>
            <person name="Cai Y."/>
            <person name="He Y."/>
            <person name="Gan X."/>
            <person name="Zeng H."/>
            <person name="Yu D."/>
            <person name="Zhu Y."/>
            <person name="Jiang H."/>
            <person name="Qiu Q."/>
            <person name="Yang H."/>
            <person name="Zhang Y.E."/>
            <person name="Wang W."/>
            <person name="Zhu M."/>
            <person name="He S."/>
            <person name="Zhang G."/>
        </authorList>
    </citation>
    <scope>NUCLEOTIDE SEQUENCE</scope>
    <source>
        <strain evidence="5">Allg_001</strain>
    </source>
</reference>
<accession>A0A8J7NUL8</accession>
<dbReference type="Pfam" id="PF08164">
    <property type="entry name" value="TRAUB"/>
    <property type="match status" value="1"/>
</dbReference>
<feature type="compositionally biased region" description="Acidic residues" evidence="2">
    <location>
        <begin position="139"/>
        <end position="173"/>
    </location>
</feature>
<evidence type="ECO:0000259" key="3">
    <source>
        <dbReference type="Pfam" id="PF08164"/>
    </source>
</evidence>
<dbReference type="PANTHER" id="PTHR15565:SF0">
    <property type="entry name" value="PROTEIN AATF"/>
    <property type="match status" value="1"/>
</dbReference>
<evidence type="ECO:0000313" key="5">
    <source>
        <dbReference type="EMBL" id="MBN3319907.1"/>
    </source>
</evidence>
<dbReference type="InterPro" id="IPR039223">
    <property type="entry name" value="AATF/Bfr2"/>
</dbReference>
<dbReference type="PANTHER" id="PTHR15565">
    <property type="entry name" value="AATF PROTEIN APOPTOSIS ANTAGONIZING TRANSCRIPTION FACTOR"/>
    <property type="match status" value="1"/>
</dbReference>
<dbReference type="InterPro" id="IPR025160">
    <property type="entry name" value="AATF"/>
</dbReference>